<gene>
    <name evidence="4 6" type="primary">recO</name>
    <name evidence="6" type="ORF">H9831_09355</name>
</gene>
<protein>
    <recommendedName>
        <fullName evidence="4">DNA repair protein RecO</fullName>
    </recommendedName>
    <alternativeName>
        <fullName evidence="4">Recombination protein O</fullName>
    </alternativeName>
</protein>
<accession>A0A9D1YPX6</accession>
<keyword evidence="2 4" id="KW-0233">DNA recombination</keyword>
<dbReference type="PANTHER" id="PTHR33991">
    <property type="entry name" value="DNA REPAIR PROTEIN RECO"/>
    <property type="match status" value="1"/>
</dbReference>
<dbReference type="InterPro" id="IPR012340">
    <property type="entry name" value="NA-bd_OB-fold"/>
</dbReference>
<evidence type="ECO:0000256" key="2">
    <source>
        <dbReference type="ARBA" id="ARBA00023172"/>
    </source>
</evidence>
<evidence type="ECO:0000313" key="6">
    <source>
        <dbReference type="EMBL" id="HIY60870.1"/>
    </source>
</evidence>
<evidence type="ECO:0000259" key="5">
    <source>
        <dbReference type="Pfam" id="PF11967"/>
    </source>
</evidence>
<dbReference type="SUPFAM" id="SSF57863">
    <property type="entry name" value="ArfGap/RecO-like zinc finger"/>
    <property type="match status" value="1"/>
</dbReference>
<dbReference type="HAMAP" id="MF_00201">
    <property type="entry name" value="RecO"/>
    <property type="match status" value="1"/>
</dbReference>
<evidence type="ECO:0000256" key="1">
    <source>
        <dbReference type="ARBA" id="ARBA00022763"/>
    </source>
</evidence>
<dbReference type="GO" id="GO:0006302">
    <property type="term" value="P:double-strand break repair"/>
    <property type="evidence" value="ECO:0007669"/>
    <property type="project" value="TreeGrafter"/>
</dbReference>
<comment type="function">
    <text evidence="4">Involved in DNA repair and RecF pathway recombination.</text>
</comment>
<organism evidence="6 7">
    <name type="scientific">Candidatus Eisenbergiella pullistercoris</name>
    <dbReference type="NCBI Taxonomy" id="2838555"/>
    <lineage>
        <taxon>Bacteria</taxon>
        <taxon>Bacillati</taxon>
        <taxon>Bacillota</taxon>
        <taxon>Clostridia</taxon>
        <taxon>Lachnospirales</taxon>
        <taxon>Lachnospiraceae</taxon>
        <taxon>Eisenbergiella</taxon>
    </lineage>
</organism>
<dbReference type="AlphaFoldDB" id="A0A9D1YPX6"/>
<keyword evidence="3 4" id="KW-0234">DNA repair</keyword>
<dbReference type="PANTHER" id="PTHR33991:SF1">
    <property type="entry name" value="DNA REPAIR PROTEIN RECO"/>
    <property type="match status" value="1"/>
</dbReference>
<dbReference type="Gene3D" id="2.40.50.140">
    <property type="entry name" value="Nucleic acid-binding proteins"/>
    <property type="match status" value="1"/>
</dbReference>
<evidence type="ECO:0000256" key="3">
    <source>
        <dbReference type="ARBA" id="ARBA00023204"/>
    </source>
</evidence>
<evidence type="ECO:0000256" key="4">
    <source>
        <dbReference type="HAMAP-Rule" id="MF_00201"/>
    </source>
</evidence>
<comment type="similarity">
    <text evidence="4">Belongs to the RecO family.</text>
</comment>
<keyword evidence="1 4" id="KW-0227">DNA damage</keyword>
<dbReference type="InterPro" id="IPR022572">
    <property type="entry name" value="DNA_rep/recomb_RecO_N"/>
</dbReference>
<dbReference type="InterPro" id="IPR037278">
    <property type="entry name" value="ARFGAP/RecO"/>
</dbReference>
<dbReference type="NCBIfam" id="TIGR00613">
    <property type="entry name" value="reco"/>
    <property type="match status" value="1"/>
</dbReference>
<dbReference type="Pfam" id="PF11967">
    <property type="entry name" value="RecO_N"/>
    <property type="match status" value="1"/>
</dbReference>
<reference evidence="6" key="1">
    <citation type="journal article" date="2021" name="PeerJ">
        <title>Extensive microbial diversity within the chicken gut microbiome revealed by metagenomics and culture.</title>
        <authorList>
            <person name="Gilroy R."/>
            <person name="Ravi A."/>
            <person name="Getino M."/>
            <person name="Pursley I."/>
            <person name="Horton D.L."/>
            <person name="Alikhan N.F."/>
            <person name="Baker D."/>
            <person name="Gharbi K."/>
            <person name="Hall N."/>
            <person name="Watson M."/>
            <person name="Adriaenssens E.M."/>
            <person name="Foster-Nyarko E."/>
            <person name="Jarju S."/>
            <person name="Secka A."/>
            <person name="Antonio M."/>
            <person name="Oren A."/>
            <person name="Chaudhuri R.R."/>
            <person name="La Ragione R."/>
            <person name="Hildebrand F."/>
            <person name="Pallen M.J."/>
        </authorList>
    </citation>
    <scope>NUCLEOTIDE SEQUENCE</scope>
    <source>
        <strain evidence="6">ChiSxjej3B15-24422</strain>
    </source>
</reference>
<dbReference type="Pfam" id="PF02565">
    <property type="entry name" value="RecO_C"/>
    <property type="match status" value="1"/>
</dbReference>
<sequence>MQDLLTVTGLVLKAEPIGEYDKRVVLLTRERGKLAAFARGARKQSSRLLAPSCPFSFGRFSLYVGRNSYTLAEASISNYFEALRQDYEGACVGMYFLEICDYCSRENNDEKELLRLLYQSLRALTAASIPKDLVRCIFEIRTVVVNGEFPGIPEQASLLDSTAYAVSYITSSPVEKLYTFTVSPQVLAELKKLAAFYRKRFLNEPFRSLQILEELQSLG</sequence>
<comment type="caution">
    <text evidence="6">The sequence shown here is derived from an EMBL/GenBank/DDBJ whole genome shotgun (WGS) entry which is preliminary data.</text>
</comment>
<dbReference type="Proteomes" id="UP000824007">
    <property type="component" value="Unassembled WGS sequence"/>
</dbReference>
<feature type="domain" description="DNA replication/recombination mediator RecO N-terminal" evidence="5">
    <location>
        <begin position="4"/>
        <end position="80"/>
    </location>
</feature>
<dbReference type="InterPro" id="IPR003717">
    <property type="entry name" value="RecO"/>
</dbReference>
<reference evidence="6" key="2">
    <citation type="submission" date="2021-04" db="EMBL/GenBank/DDBJ databases">
        <authorList>
            <person name="Gilroy R."/>
        </authorList>
    </citation>
    <scope>NUCLEOTIDE SEQUENCE</scope>
    <source>
        <strain evidence="6">ChiSxjej3B15-24422</strain>
    </source>
</reference>
<name>A0A9D1YPX6_9FIRM</name>
<dbReference type="GO" id="GO:0043590">
    <property type="term" value="C:bacterial nucleoid"/>
    <property type="evidence" value="ECO:0007669"/>
    <property type="project" value="TreeGrafter"/>
</dbReference>
<dbReference type="SUPFAM" id="SSF50249">
    <property type="entry name" value="Nucleic acid-binding proteins"/>
    <property type="match status" value="1"/>
</dbReference>
<evidence type="ECO:0000313" key="7">
    <source>
        <dbReference type="Proteomes" id="UP000824007"/>
    </source>
</evidence>
<dbReference type="EMBL" id="DXDD01000114">
    <property type="protein sequence ID" value="HIY60870.1"/>
    <property type="molecule type" value="Genomic_DNA"/>
</dbReference>
<dbReference type="GO" id="GO:0006310">
    <property type="term" value="P:DNA recombination"/>
    <property type="evidence" value="ECO:0007669"/>
    <property type="project" value="UniProtKB-UniRule"/>
</dbReference>
<proteinExistence type="inferred from homology"/>